<dbReference type="OMA" id="TEWNEAK"/>
<evidence type="ECO:0000259" key="2">
    <source>
        <dbReference type="Pfam" id="PF00339"/>
    </source>
</evidence>
<dbReference type="Pfam" id="PF00339">
    <property type="entry name" value="Arrestin_N"/>
    <property type="match status" value="1"/>
</dbReference>
<evidence type="ECO:0000313" key="4">
    <source>
        <dbReference type="Proteomes" id="UP000092993"/>
    </source>
</evidence>
<name>A0A1C7LJU6_GRIFR</name>
<dbReference type="Gene3D" id="2.60.40.640">
    <property type="match status" value="1"/>
</dbReference>
<dbReference type="GO" id="GO:0015031">
    <property type="term" value="P:protein transport"/>
    <property type="evidence" value="ECO:0007669"/>
    <property type="project" value="TreeGrafter"/>
</dbReference>
<feature type="compositionally biased region" description="Basic and acidic residues" evidence="1">
    <location>
        <begin position="272"/>
        <end position="307"/>
    </location>
</feature>
<dbReference type="AlphaFoldDB" id="A0A1C7LJU6"/>
<proteinExistence type="predicted"/>
<organism evidence="3 4">
    <name type="scientific">Grifola frondosa</name>
    <name type="common">Maitake</name>
    <name type="synonym">Polyporus frondosus</name>
    <dbReference type="NCBI Taxonomy" id="5627"/>
    <lineage>
        <taxon>Eukaryota</taxon>
        <taxon>Fungi</taxon>
        <taxon>Dikarya</taxon>
        <taxon>Basidiomycota</taxon>
        <taxon>Agaricomycotina</taxon>
        <taxon>Agaricomycetes</taxon>
        <taxon>Polyporales</taxon>
        <taxon>Grifolaceae</taxon>
        <taxon>Grifola</taxon>
    </lineage>
</organism>
<evidence type="ECO:0000313" key="3">
    <source>
        <dbReference type="EMBL" id="OBZ65041.1"/>
    </source>
</evidence>
<feature type="compositionally biased region" description="Low complexity" evidence="1">
    <location>
        <begin position="260"/>
        <end position="269"/>
    </location>
</feature>
<dbReference type="GO" id="GO:0005737">
    <property type="term" value="C:cytoplasm"/>
    <property type="evidence" value="ECO:0007669"/>
    <property type="project" value="TreeGrafter"/>
</dbReference>
<sequence length="409" mass="44506">MESKYGLTLYLAPTLFVAGSIIKGEVELNFAELQEEQIDEVHVKLRGDVHTWIHNNQTSFFEYTSLVRENAPIWSRGTVYPTPGTHLLRVPFSLTLPAGLPPSFHFRAFQRTASVRYSIQLVGVRPGSFRINRRIRRPLAVVPTDPAGAPVASALRLGWLGPWRTAECQDKIRKGLLWGDYAHVKAELTLPAVDVLTLFAPIPLTITVTTTTAPAKRRDAESSTSSKPIFPAPPQHPQTSSSPSTAGSTSAPRCSPPPASSSSSLHAPPVHVDIEGPDKEWVPAETAENDKEKPEKQSAKGDGDGEKGVWVQRVTMRLAVSLACPPSFAIDNIKNDYFVRLKIPFAGIGNPSSSSSPSASPLALSMPASTPISMSSHSSPPSTSPVSLHLCLLSYWDNADREWDDHKED</sequence>
<accession>A0A1C7LJU6</accession>
<gene>
    <name evidence="3" type="ORF">A0H81_14953</name>
</gene>
<dbReference type="SUPFAM" id="SSF81296">
    <property type="entry name" value="E set domains"/>
    <property type="match status" value="1"/>
</dbReference>
<dbReference type="InterPro" id="IPR014752">
    <property type="entry name" value="Arrestin-like_C"/>
</dbReference>
<feature type="domain" description="Arrestin-like N-terminal" evidence="2">
    <location>
        <begin position="15"/>
        <end position="143"/>
    </location>
</feature>
<dbReference type="EMBL" id="LUGG01000059">
    <property type="protein sequence ID" value="OBZ65041.1"/>
    <property type="molecule type" value="Genomic_DNA"/>
</dbReference>
<protein>
    <recommendedName>
        <fullName evidence="2">Arrestin-like N-terminal domain-containing protein</fullName>
    </recommendedName>
</protein>
<feature type="compositionally biased region" description="Low complexity" evidence="1">
    <location>
        <begin position="351"/>
        <end position="386"/>
    </location>
</feature>
<dbReference type="InterPro" id="IPR050357">
    <property type="entry name" value="Arrestin_domain-protein"/>
</dbReference>
<dbReference type="Proteomes" id="UP000092993">
    <property type="component" value="Unassembled WGS sequence"/>
</dbReference>
<keyword evidence="4" id="KW-1185">Reference proteome</keyword>
<comment type="caution">
    <text evidence="3">The sequence shown here is derived from an EMBL/GenBank/DDBJ whole genome shotgun (WGS) entry which is preliminary data.</text>
</comment>
<dbReference type="InterPro" id="IPR014756">
    <property type="entry name" value="Ig_E-set"/>
</dbReference>
<dbReference type="PANTHER" id="PTHR11188">
    <property type="entry name" value="ARRESTIN DOMAIN CONTAINING PROTEIN"/>
    <property type="match status" value="1"/>
</dbReference>
<feature type="region of interest" description="Disordered" evidence="1">
    <location>
        <begin position="212"/>
        <end position="307"/>
    </location>
</feature>
<feature type="compositionally biased region" description="Low complexity" evidence="1">
    <location>
        <begin position="237"/>
        <end position="253"/>
    </location>
</feature>
<evidence type="ECO:0000256" key="1">
    <source>
        <dbReference type="SAM" id="MobiDB-lite"/>
    </source>
</evidence>
<dbReference type="InterPro" id="IPR011021">
    <property type="entry name" value="Arrestin-like_N"/>
</dbReference>
<dbReference type="OrthoDB" id="2742096at2759"/>
<feature type="region of interest" description="Disordered" evidence="1">
    <location>
        <begin position="349"/>
        <end position="386"/>
    </location>
</feature>
<dbReference type="STRING" id="5627.A0A1C7LJU6"/>
<reference evidence="3 4" key="1">
    <citation type="submission" date="2016-03" db="EMBL/GenBank/DDBJ databases">
        <title>Whole genome sequencing of Grifola frondosa 9006-11.</title>
        <authorList>
            <person name="Min B."/>
            <person name="Park H."/>
            <person name="Kim J.-G."/>
            <person name="Cho H."/>
            <person name="Oh Y.-L."/>
            <person name="Kong W.-S."/>
            <person name="Choi I.-G."/>
        </authorList>
    </citation>
    <scope>NUCLEOTIDE SEQUENCE [LARGE SCALE GENOMIC DNA]</scope>
    <source>
        <strain evidence="3 4">9006-11</strain>
    </source>
</reference>
<dbReference type="PANTHER" id="PTHR11188:SF17">
    <property type="entry name" value="FI21816P1"/>
    <property type="match status" value="1"/>
</dbReference>